<keyword evidence="8" id="KW-1015">Disulfide bond</keyword>
<evidence type="ECO:0000313" key="13">
    <source>
        <dbReference type="EMBL" id="TNN62994.1"/>
    </source>
</evidence>
<dbReference type="InterPro" id="IPR036116">
    <property type="entry name" value="FN3_sf"/>
</dbReference>
<dbReference type="SUPFAM" id="SSF57567">
    <property type="entry name" value="Serine protease inhibitors"/>
    <property type="match status" value="1"/>
</dbReference>
<reference evidence="13 14" key="1">
    <citation type="submission" date="2019-03" db="EMBL/GenBank/DDBJ databases">
        <title>First draft genome of Liparis tanakae, snailfish: a comprehensive survey of snailfish specific genes.</title>
        <authorList>
            <person name="Kim W."/>
            <person name="Song I."/>
            <person name="Jeong J.-H."/>
            <person name="Kim D."/>
            <person name="Kim S."/>
            <person name="Ryu S."/>
            <person name="Song J.Y."/>
            <person name="Lee S.K."/>
        </authorList>
    </citation>
    <scope>NUCLEOTIDE SEQUENCE [LARGE SCALE GENOMIC DNA]</scope>
    <source>
        <tissue evidence="13">Muscle</tissue>
    </source>
</reference>
<keyword evidence="7" id="KW-0472">Membrane</keyword>
<dbReference type="GO" id="GO:0016020">
    <property type="term" value="C:membrane"/>
    <property type="evidence" value="ECO:0007669"/>
    <property type="project" value="UniProtKB-SubCell"/>
</dbReference>
<keyword evidence="6" id="KW-0406">Ion transport</keyword>
<evidence type="ECO:0000313" key="14">
    <source>
        <dbReference type="Proteomes" id="UP000314294"/>
    </source>
</evidence>
<comment type="caution">
    <text evidence="13">The sequence shown here is derived from an EMBL/GenBank/DDBJ whole genome shotgun (WGS) entry which is preliminary data.</text>
</comment>
<keyword evidence="9" id="KW-0393">Immunoglobulin domain</keyword>
<comment type="subcellular location">
    <subcellularLocation>
        <location evidence="1">Membrane</location>
        <topology evidence="1">Single-pass membrane protein</topology>
    </subcellularLocation>
</comment>
<dbReference type="SMART" id="SM00408">
    <property type="entry name" value="IGc2"/>
    <property type="match status" value="2"/>
</dbReference>
<evidence type="ECO:0000256" key="8">
    <source>
        <dbReference type="ARBA" id="ARBA00023157"/>
    </source>
</evidence>
<keyword evidence="3" id="KW-0813">Transport</keyword>
<feature type="domain" description="Ig-like" evidence="11">
    <location>
        <begin position="215"/>
        <end position="311"/>
    </location>
</feature>
<dbReference type="PROSITE" id="PS50835">
    <property type="entry name" value="IG_LIKE"/>
    <property type="match status" value="2"/>
</dbReference>
<dbReference type="CDD" id="cd00096">
    <property type="entry name" value="Ig"/>
    <property type="match status" value="1"/>
</dbReference>
<dbReference type="InterPro" id="IPR013783">
    <property type="entry name" value="Ig-like_fold"/>
</dbReference>
<dbReference type="InterPro" id="IPR000272">
    <property type="entry name" value="Ion-transport_regulator_FXYD"/>
</dbReference>
<comment type="similarity">
    <text evidence="2">Belongs to the FXYD family.</text>
</comment>
<dbReference type="InterPro" id="IPR003599">
    <property type="entry name" value="Ig_sub"/>
</dbReference>
<dbReference type="OrthoDB" id="10028801at2759"/>
<evidence type="ECO:0000259" key="12">
    <source>
        <dbReference type="PROSITE" id="PS50853"/>
    </source>
</evidence>
<evidence type="ECO:0000256" key="5">
    <source>
        <dbReference type="ARBA" id="ARBA00022737"/>
    </source>
</evidence>
<accession>A0A4Z2HDM2</accession>
<keyword evidence="14" id="KW-1185">Reference proteome</keyword>
<dbReference type="Proteomes" id="UP000314294">
    <property type="component" value="Unassembled WGS sequence"/>
</dbReference>
<keyword evidence="4" id="KW-0812">Transmembrane</keyword>
<dbReference type="Gene3D" id="1.20.5.780">
    <property type="entry name" value="Single helix bin"/>
    <property type="match status" value="1"/>
</dbReference>
<dbReference type="Pfam" id="PF00041">
    <property type="entry name" value="fn3"/>
    <property type="match status" value="1"/>
</dbReference>
<dbReference type="PROSITE" id="PS01310">
    <property type="entry name" value="FXYD"/>
    <property type="match status" value="1"/>
</dbReference>
<dbReference type="InterPro" id="IPR007110">
    <property type="entry name" value="Ig-like_dom"/>
</dbReference>
<dbReference type="GO" id="GO:0099106">
    <property type="term" value="F:ion channel regulator activity"/>
    <property type="evidence" value="ECO:0007669"/>
    <property type="project" value="InterPro"/>
</dbReference>
<protein>
    <submittedName>
        <fullName evidence="13">Nephrin</fullName>
    </submittedName>
</protein>
<dbReference type="FunFam" id="2.60.40.10:FF:000719">
    <property type="entry name" value="nephrin isoform X1"/>
    <property type="match status" value="1"/>
</dbReference>
<evidence type="ECO:0000259" key="11">
    <source>
        <dbReference type="PROSITE" id="PS50835"/>
    </source>
</evidence>
<dbReference type="GO" id="GO:0098609">
    <property type="term" value="P:cell-cell adhesion"/>
    <property type="evidence" value="ECO:0007669"/>
    <property type="project" value="TreeGrafter"/>
</dbReference>
<dbReference type="Pfam" id="PF01826">
    <property type="entry name" value="TIL"/>
    <property type="match status" value="1"/>
</dbReference>
<dbReference type="PANTHER" id="PTHR44170:SF6">
    <property type="entry name" value="CONTACTIN"/>
    <property type="match status" value="1"/>
</dbReference>
<dbReference type="InterPro" id="IPR002919">
    <property type="entry name" value="TIL_dom"/>
</dbReference>
<dbReference type="InterPro" id="IPR036179">
    <property type="entry name" value="Ig-like_dom_sf"/>
</dbReference>
<evidence type="ECO:0000256" key="10">
    <source>
        <dbReference type="SAM" id="MobiDB-lite"/>
    </source>
</evidence>
<evidence type="ECO:0000256" key="9">
    <source>
        <dbReference type="ARBA" id="ARBA00023319"/>
    </source>
</evidence>
<feature type="region of interest" description="Disordered" evidence="10">
    <location>
        <begin position="418"/>
        <end position="461"/>
    </location>
</feature>
<dbReference type="SUPFAM" id="SSF48726">
    <property type="entry name" value="Immunoglobulin"/>
    <property type="match status" value="2"/>
</dbReference>
<dbReference type="InterPro" id="IPR003598">
    <property type="entry name" value="Ig_sub2"/>
</dbReference>
<dbReference type="SMART" id="SM00409">
    <property type="entry name" value="IG"/>
    <property type="match status" value="1"/>
</dbReference>
<dbReference type="Pfam" id="PF02038">
    <property type="entry name" value="ATP1G1_PLM_MAT8"/>
    <property type="match status" value="1"/>
</dbReference>
<sequence>MATPGLAEYNVCARLQGVEQPPRRAQFGGVSVHSSLSLNLSSHHHNQRVICQAYSQVLAEGANTFFKLNVLYPPEFSPQQPVQVQVVEDDMAVIPLLVSANPEEISCMWLHHREKLVKDGASVKAEKDPVVVNLGETADLICVADANPIISDMFSWKWLGEEEVEMEEETQEDESGLLTIHDVTRAHAGFYRCTASNGISSPATVDVQLVVQFQPELQKGAQWRKVASRGDGTSTAELACRAQGIPRVDFSWEKKGLRMDFANPRYEEQTVREGSFHTSTIRVVNVSAALDYAIFSCTARNSLGEDTLDIQLVSTSHPDAPSLFRQLAVSHDSVTLDWVPGFNGGLWQKFRIRYRWDKSTSFLYMDVFPPSATTFTVTGLQPLTTYNLSVNARNAMGESVYADNNAVLTITTKERPDLGEVLTDDDSVSQRRRGGSMLDGKKSEQGGSSQSTLSNSNTYESREKINATARRTLLVDSGSETDSHVYESYAAVDVNQSVRDKNGPTGCFLPVEGQPLTVALGQKQHRLTMYFTHLACFLFVMFKAPKEGTTKPKIKFQPTPDPKWDEDFNYDYKSLRIAGLSIAAVLFVVGIMVIGCKWQGLSAVQMSQKVTKKDTRNNCESGFRNRNVCLTLQGSDRCTPTALPQSAAHPQVQLGHEDSDRLLSHNKLYYLTADKAKRHKSKTHNTSVDAMQTAMVYINSHYEICSNPEANRNCTLPCVESCQCNRGYLLIGGECVPHGPCGCLYQESYYHPKENFWTDKHCQETRVCQPGSKRVVCAQSRCQDGNVCKVRNGVLGCYEEGHIGEILAAGGCSERCNRPPTATVCCESGSCPEGESSTLKNTWGCARKVTDVTLYLCGLVLPLQYHFQLQHEFCLGWQNNAVEMPPNIGDNCLFEAGLVHNGSL</sequence>
<dbReference type="InterPro" id="IPR013098">
    <property type="entry name" value="Ig_I-set"/>
</dbReference>
<dbReference type="CDD" id="cd19941">
    <property type="entry name" value="TIL"/>
    <property type="match status" value="1"/>
</dbReference>
<dbReference type="CDD" id="cd20323">
    <property type="entry name" value="FXYD_FXYD5"/>
    <property type="match status" value="1"/>
</dbReference>
<dbReference type="GO" id="GO:0006811">
    <property type="term" value="P:monoatomic ion transport"/>
    <property type="evidence" value="ECO:0007669"/>
    <property type="project" value="UniProtKB-KW"/>
</dbReference>
<dbReference type="CDD" id="cd00063">
    <property type="entry name" value="FN3"/>
    <property type="match status" value="1"/>
</dbReference>
<dbReference type="Pfam" id="PF13927">
    <property type="entry name" value="Ig_3"/>
    <property type="match status" value="1"/>
</dbReference>
<evidence type="ECO:0000256" key="3">
    <source>
        <dbReference type="ARBA" id="ARBA00022448"/>
    </source>
</evidence>
<dbReference type="PANTHER" id="PTHR44170">
    <property type="entry name" value="PROTEIN SIDEKICK"/>
    <property type="match status" value="1"/>
</dbReference>
<feature type="domain" description="Fibronectin type-III" evidence="12">
    <location>
        <begin position="320"/>
        <end position="415"/>
    </location>
</feature>
<feature type="domain" description="Ig-like" evidence="11">
    <location>
        <begin position="102"/>
        <end position="206"/>
    </location>
</feature>
<dbReference type="Gene3D" id="2.10.25.10">
    <property type="entry name" value="Laminin"/>
    <property type="match status" value="1"/>
</dbReference>
<gene>
    <name evidence="13" type="primary">NPHS1_0</name>
    <name evidence="13" type="ORF">EYF80_026803</name>
</gene>
<organism evidence="13 14">
    <name type="scientific">Liparis tanakae</name>
    <name type="common">Tanaka's snailfish</name>
    <dbReference type="NCBI Taxonomy" id="230148"/>
    <lineage>
        <taxon>Eukaryota</taxon>
        <taxon>Metazoa</taxon>
        <taxon>Chordata</taxon>
        <taxon>Craniata</taxon>
        <taxon>Vertebrata</taxon>
        <taxon>Euteleostomi</taxon>
        <taxon>Actinopterygii</taxon>
        <taxon>Neopterygii</taxon>
        <taxon>Teleostei</taxon>
        <taxon>Neoteleostei</taxon>
        <taxon>Acanthomorphata</taxon>
        <taxon>Eupercaria</taxon>
        <taxon>Perciformes</taxon>
        <taxon>Cottioidei</taxon>
        <taxon>Cottales</taxon>
        <taxon>Liparidae</taxon>
        <taxon>Liparis</taxon>
    </lineage>
</organism>
<dbReference type="SMART" id="SM00060">
    <property type="entry name" value="FN3"/>
    <property type="match status" value="1"/>
</dbReference>
<dbReference type="Gene3D" id="2.60.40.10">
    <property type="entry name" value="Immunoglobulins"/>
    <property type="match status" value="4"/>
</dbReference>
<evidence type="ECO:0000256" key="1">
    <source>
        <dbReference type="ARBA" id="ARBA00004167"/>
    </source>
</evidence>
<evidence type="ECO:0000256" key="6">
    <source>
        <dbReference type="ARBA" id="ARBA00023065"/>
    </source>
</evidence>
<dbReference type="Pfam" id="PF07679">
    <property type="entry name" value="I-set"/>
    <property type="match status" value="1"/>
</dbReference>
<evidence type="ECO:0000256" key="2">
    <source>
        <dbReference type="ARBA" id="ARBA00005948"/>
    </source>
</evidence>
<dbReference type="InterPro" id="IPR003961">
    <property type="entry name" value="FN3_dom"/>
</dbReference>
<evidence type="ECO:0000256" key="4">
    <source>
        <dbReference type="ARBA" id="ARBA00022692"/>
    </source>
</evidence>
<dbReference type="InterPro" id="IPR036084">
    <property type="entry name" value="Ser_inhib-like_sf"/>
</dbReference>
<proteinExistence type="inferred from homology"/>
<dbReference type="EMBL" id="SRLO01000282">
    <property type="protein sequence ID" value="TNN62994.1"/>
    <property type="molecule type" value="Genomic_DNA"/>
</dbReference>
<name>A0A4Z2HDM2_9TELE</name>
<dbReference type="SUPFAM" id="SSF49265">
    <property type="entry name" value="Fibronectin type III"/>
    <property type="match status" value="1"/>
</dbReference>
<dbReference type="AlphaFoldDB" id="A0A4Z2HDM2"/>
<keyword evidence="5" id="KW-0677">Repeat</keyword>
<evidence type="ECO:0000256" key="7">
    <source>
        <dbReference type="ARBA" id="ARBA00023136"/>
    </source>
</evidence>
<dbReference type="InterPro" id="IPR047297">
    <property type="entry name" value="FXYD_motif"/>
</dbReference>
<dbReference type="PROSITE" id="PS50853">
    <property type="entry name" value="FN3"/>
    <property type="match status" value="1"/>
</dbReference>
<dbReference type="GO" id="GO:0043269">
    <property type="term" value="P:regulation of monoatomic ion transport"/>
    <property type="evidence" value="ECO:0007669"/>
    <property type="project" value="InterPro"/>
</dbReference>